<dbReference type="InterPro" id="IPR029063">
    <property type="entry name" value="SAM-dependent_MTases_sf"/>
</dbReference>
<keyword evidence="3" id="KW-0489">Methyltransferase</keyword>
<evidence type="ECO:0000313" key="7">
    <source>
        <dbReference type="EMBL" id="QTX33527.1"/>
    </source>
</evidence>
<evidence type="ECO:0000313" key="8">
    <source>
        <dbReference type="Proteomes" id="UP000671879"/>
    </source>
</evidence>
<accession>A0A9Q7ARQ0</accession>
<dbReference type="Pfam" id="PF01739">
    <property type="entry name" value="CheR"/>
    <property type="match status" value="1"/>
</dbReference>
<dbReference type="SUPFAM" id="SSF53335">
    <property type="entry name" value="S-adenosyl-L-methionine-dependent methyltransferases"/>
    <property type="match status" value="1"/>
</dbReference>
<dbReference type="InterPro" id="IPR000780">
    <property type="entry name" value="CheR_MeTrfase"/>
</dbReference>
<comment type="catalytic activity">
    <reaction evidence="1">
        <text>L-glutamyl-[protein] + S-adenosyl-L-methionine = [protein]-L-glutamate 5-O-methyl ester + S-adenosyl-L-homocysteine</text>
        <dbReference type="Rhea" id="RHEA:24452"/>
        <dbReference type="Rhea" id="RHEA-COMP:10208"/>
        <dbReference type="Rhea" id="RHEA-COMP:10311"/>
        <dbReference type="ChEBI" id="CHEBI:29973"/>
        <dbReference type="ChEBI" id="CHEBI:57856"/>
        <dbReference type="ChEBI" id="CHEBI:59789"/>
        <dbReference type="ChEBI" id="CHEBI:82795"/>
        <dbReference type="EC" id="2.1.1.80"/>
    </reaction>
</comment>
<evidence type="ECO:0000256" key="4">
    <source>
        <dbReference type="ARBA" id="ARBA00022679"/>
    </source>
</evidence>
<dbReference type="SUPFAM" id="SSF47757">
    <property type="entry name" value="Chemotaxis receptor methyltransferase CheR, N-terminal domain"/>
    <property type="match status" value="1"/>
</dbReference>
<keyword evidence="8" id="KW-1185">Reference proteome</keyword>
<proteinExistence type="predicted"/>
<keyword evidence="5" id="KW-0949">S-adenosyl-L-methionine</keyword>
<dbReference type="Gene3D" id="3.40.50.150">
    <property type="entry name" value="Vaccinia Virus protein VP39"/>
    <property type="match status" value="1"/>
</dbReference>
<evidence type="ECO:0000259" key="6">
    <source>
        <dbReference type="SMART" id="SM00138"/>
    </source>
</evidence>
<dbReference type="GO" id="GO:0032259">
    <property type="term" value="P:methylation"/>
    <property type="evidence" value="ECO:0007669"/>
    <property type="project" value="UniProtKB-KW"/>
</dbReference>
<organism evidence="7 8">
    <name type="scientific">Aminithiophilus ramosus</name>
    <dbReference type="NCBI Taxonomy" id="3029084"/>
    <lineage>
        <taxon>Bacteria</taxon>
        <taxon>Thermotogati</taxon>
        <taxon>Synergistota</taxon>
        <taxon>Synergistia</taxon>
        <taxon>Synergistales</taxon>
        <taxon>Aminithiophilaceae</taxon>
        <taxon>Aminithiophilus</taxon>
    </lineage>
</organism>
<name>A0A9Q7ARQ0_9BACT</name>
<protein>
    <recommendedName>
        <fullName evidence="2">protein-glutamate O-methyltransferase</fullName>
        <ecNumber evidence="2">2.1.1.80</ecNumber>
    </recommendedName>
</protein>
<dbReference type="GO" id="GO:0008983">
    <property type="term" value="F:protein-glutamate O-methyltransferase activity"/>
    <property type="evidence" value="ECO:0007669"/>
    <property type="project" value="UniProtKB-EC"/>
</dbReference>
<gene>
    <name evidence="7" type="ORF">KAR29_06650</name>
</gene>
<dbReference type="SMART" id="SM00138">
    <property type="entry name" value="MeTrc"/>
    <property type="match status" value="1"/>
</dbReference>
<evidence type="ECO:0000256" key="2">
    <source>
        <dbReference type="ARBA" id="ARBA00012534"/>
    </source>
</evidence>
<feature type="domain" description="CheR-type methyltransferase" evidence="6">
    <location>
        <begin position="8"/>
        <end position="262"/>
    </location>
</feature>
<dbReference type="PRINTS" id="PR00996">
    <property type="entry name" value="CHERMTFRASE"/>
</dbReference>
<evidence type="ECO:0000256" key="5">
    <source>
        <dbReference type="ARBA" id="ARBA00022691"/>
    </source>
</evidence>
<dbReference type="PANTHER" id="PTHR24422">
    <property type="entry name" value="CHEMOTAXIS PROTEIN METHYLTRANSFERASE"/>
    <property type="match status" value="1"/>
</dbReference>
<dbReference type="RefSeq" id="WP_274374813.1">
    <property type="nucleotide sequence ID" value="NZ_CP072943.1"/>
</dbReference>
<dbReference type="PANTHER" id="PTHR24422:SF19">
    <property type="entry name" value="CHEMOTAXIS PROTEIN METHYLTRANSFERASE"/>
    <property type="match status" value="1"/>
</dbReference>
<dbReference type="Gene3D" id="1.10.155.10">
    <property type="entry name" value="Chemotaxis receptor methyltransferase CheR, N-terminal domain"/>
    <property type="match status" value="1"/>
</dbReference>
<dbReference type="EC" id="2.1.1.80" evidence="2"/>
<dbReference type="InterPro" id="IPR022642">
    <property type="entry name" value="CheR_C"/>
</dbReference>
<keyword evidence="4" id="KW-0808">Transferase</keyword>
<dbReference type="InterPro" id="IPR050903">
    <property type="entry name" value="Bact_Chemotaxis_MeTrfase"/>
</dbReference>
<dbReference type="InterPro" id="IPR022641">
    <property type="entry name" value="CheR_N"/>
</dbReference>
<dbReference type="CDD" id="cd02440">
    <property type="entry name" value="AdoMet_MTases"/>
    <property type="match status" value="1"/>
</dbReference>
<sequence>MEKDYPAPPEYERFKTEIQRLTGIDLNAYKYQIHRRVHMLMQRWGISSYEDYFKLIKDNETKRRDFLDYITINVSEFFRNPQRWWELKDNVIPHLIALRKNKKLKLWSAGSATGEEPYSLAILATELGLESKILAMDIDQGAIAKAREGIYNIRQIAGAPSEWVKRHFSTIDSEKVRINADIRQKVDFRRGNLIEDAFDESSFDLILCRNVVIYFSPETKSKLYKKFYDALKPGGFLMVGATEQIFEYRSIGFKSAGPFLYSRPE</sequence>
<dbReference type="AlphaFoldDB" id="A0A9Q7ARQ0"/>
<dbReference type="Proteomes" id="UP000671879">
    <property type="component" value="Chromosome"/>
</dbReference>
<dbReference type="InterPro" id="IPR036804">
    <property type="entry name" value="CheR_N_sf"/>
</dbReference>
<evidence type="ECO:0000256" key="3">
    <source>
        <dbReference type="ARBA" id="ARBA00022603"/>
    </source>
</evidence>
<dbReference type="Pfam" id="PF03705">
    <property type="entry name" value="CheR_N"/>
    <property type="match status" value="1"/>
</dbReference>
<evidence type="ECO:0000256" key="1">
    <source>
        <dbReference type="ARBA" id="ARBA00001541"/>
    </source>
</evidence>
<reference evidence="8" key="1">
    <citation type="submission" date="2021-04" db="EMBL/GenBank/DDBJ databases">
        <title>A novel Synergistetes isolate from a pyrite-forming mixed culture.</title>
        <authorList>
            <person name="Bunk B."/>
            <person name="Sproer C."/>
            <person name="Spring S."/>
            <person name="Pester M."/>
        </authorList>
    </citation>
    <scope>NUCLEOTIDE SEQUENCE [LARGE SCALE GENOMIC DNA]</scope>
    <source>
        <strain evidence="8">J.5.4.2-T.3.5.2</strain>
    </source>
</reference>
<dbReference type="EMBL" id="CP072943">
    <property type="protein sequence ID" value="QTX33527.1"/>
    <property type="molecule type" value="Genomic_DNA"/>
</dbReference>
<dbReference type="KEGG" id="aram:KAR29_06650"/>